<evidence type="ECO:0000256" key="8">
    <source>
        <dbReference type="ARBA" id="ARBA00032512"/>
    </source>
</evidence>
<evidence type="ECO:0000313" key="11">
    <source>
        <dbReference type="Ensembl" id="ENSCCRP00010005543.1"/>
    </source>
</evidence>
<organism evidence="11 12">
    <name type="scientific">Cyprinus carpio</name>
    <name type="common">Common carp</name>
    <dbReference type="NCBI Taxonomy" id="7962"/>
    <lineage>
        <taxon>Eukaryota</taxon>
        <taxon>Metazoa</taxon>
        <taxon>Chordata</taxon>
        <taxon>Craniata</taxon>
        <taxon>Vertebrata</taxon>
        <taxon>Euteleostomi</taxon>
        <taxon>Actinopterygii</taxon>
        <taxon>Neopterygii</taxon>
        <taxon>Teleostei</taxon>
        <taxon>Ostariophysi</taxon>
        <taxon>Cypriniformes</taxon>
        <taxon>Cyprinidae</taxon>
        <taxon>Cyprininae</taxon>
        <taxon>Cyprinus</taxon>
    </lineage>
</organism>
<evidence type="ECO:0000256" key="7">
    <source>
        <dbReference type="ARBA" id="ARBA00023054"/>
    </source>
</evidence>
<accession>A0A8C1G947</accession>
<dbReference type="Ensembl" id="ENSCCRT00010005994.1">
    <property type="protein sequence ID" value="ENSCCRP00010005543.1"/>
    <property type="gene ID" value="ENSCCRG00010002247.1"/>
</dbReference>
<reference evidence="11" key="1">
    <citation type="submission" date="2025-08" db="UniProtKB">
        <authorList>
            <consortium name="Ensembl"/>
        </authorList>
    </citation>
    <scope>IDENTIFICATION</scope>
</reference>
<keyword evidence="5" id="KW-0963">Cytoplasm</keyword>
<dbReference type="GO" id="GO:0005794">
    <property type="term" value="C:Golgi apparatus"/>
    <property type="evidence" value="ECO:0007669"/>
    <property type="project" value="UniProtKB-SubCell"/>
</dbReference>
<name>A0A8C1G947_CYPCA</name>
<keyword evidence="6" id="KW-0333">Golgi apparatus</keyword>
<comment type="subcellular location">
    <subcellularLocation>
        <location evidence="1">Cytoplasm</location>
    </subcellularLocation>
    <subcellularLocation>
        <location evidence="2">Golgi apparatus</location>
    </subcellularLocation>
</comment>
<dbReference type="InterPro" id="IPR007033">
    <property type="entry name" value="GORAB"/>
</dbReference>
<keyword evidence="12" id="KW-1185">Reference proteome</keyword>
<evidence type="ECO:0000256" key="5">
    <source>
        <dbReference type="ARBA" id="ARBA00022490"/>
    </source>
</evidence>
<evidence type="ECO:0000256" key="2">
    <source>
        <dbReference type="ARBA" id="ARBA00004555"/>
    </source>
</evidence>
<keyword evidence="7" id="KW-0175">Coiled coil</keyword>
<dbReference type="Proteomes" id="UP000694427">
    <property type="component" value="Unplaced"/>
</dbReference>
<evidence type="ECO:0000256" key="9">
    <source>
        <dbReference type="ARBA" id="ARBA00033032"/>
    </source>
</evidence>
<evidence type="ECO:0000256" key="1">
    <source>
        <dbReference type="ARBA" id="ARBA00004496"/>
    </source>
</evidence>
<feature type="compositionally biased region" description="Polar residues" evidence="10">
    <location>
        <begin position="81"/>
        <end position="90"/>
    </location>
</feature>
<feature type="region of interest" description="Disordered" evidence="10">
    <location>
        <begin position="73"/>
        <end position="113"/>
    </location>
</feature>
<proteinExistence type="inferred from homology"/>
<dbReference type="AlphaFoldDB" id="A0A8C1G947"/>
<evidence type="ECO:0000256" key="4">
    <source>
        <dbReference type="ARBA" id="ARBA00014130"/>
    </source>
</evidence>
<evidence type="ECO:0000256" key="3">
    <source>
        <dbReference type="ARBA" id="ARBA00005599"/>
    </source>
</evidence>
<feature type="compositionally biased region" description="Polar residues" evidence="10">
    <location>
        <begin position="328"/>
        <end position="347"/>
    </location>
</feature>
<comment type="similarity">
    <text evidence="3">Belongs to the GORAB family.</text>
</comment>
<protein>
    <recommendedName>
        <fullName evidence="4">RAB6-interacting golgin</fullName>
    </recommendedName>
    <alternativeName>
        <fullName evidence="9">N-terminal kinase-like-binding protein 1</fullName>
    </alternativeName>
    <alternativeName>
        <fullName evidence="8">SCY1-like 1-binding protein 1</fullName>
    </alternativeName>
</protein>
<evidence type="ECO:0000256" key="10">
    <source>
        <dbReference type="SAM" id="MobiDB-lite"/>
    </source>
</evidence>
<dbReference type="PANTHER" id="PTHR21470">
    <property type="entry name" value="RAB6-INTERACTING PROTEIN GORAB"/>
    <property type="match status" value="1"/>
</dbReference>
<evidence type="ECO:0000313" key="12">
    <source>
        <dbReference type="Proteomes" id="UP000694427"/>
    </source>
</evidence>
<dbReference type="GO" id="GO:1905515">
    <property type="term" value="P:non-motile cilium assembly"/>
    <property type="evidence" value="ECO:0007669"/>
    <property type="project" value="TreeGrafter"/>
</dbReference>
<feature type="region of interest" description="Disordered" evidence="10">
    <location>
        <begin position="289"/>
        <end position="361"/>
    </location>
</feature>
<reference evidence="11" key="2">
    <citation type="submission" date="2025-09" db="UniProtKB">
        <authorList>
            <consortium name="Ensembl"/>
        </authorList>
    </citation>
    <scope>IDENTIFICATION</scope>
</reference>
<feature type="compositionally biased region" description="Basic and acidic residues" evidence="10">
    <location>
        <begin position="120"/>
        <end position="130"/>
    </location>
</feature>
<evidence type="ECO:0000256" key="6">
    <source>
        <dbReference type="ARBA" id="ARBA00023034"/>
    </source>
</evidence>
<sequence>MNVDLPNKTPCLDPLLDFKTRLLTLIVKTDKSALMCSCPVNQDVSVTLGRGRRAAPTNRSRQQLQRERALQLAAKQRESSHSLPPDQQLTKPPGPPAVTLPAPVRSQDESNPLETQLVKHEAAPVKHDPESPAESAPPAVIKELGKEEVELREKNRLQQLQWEQRIMEEKNKKRKALLTKTIAEKSKQTQAETVKLKKIQRELQLLDDSVSSDIGILRKLIEQSSMDYSQAWKRFEKAEAEYVAAKMDLHRKTEVKEQLTEHLCAIIQQNELRKACKLEELMLQLELNAEEVPSPEETDLEDKEREVNSQPVTENGPVADTEGCTEVDGSSMSKDSSITEPKISQDNQESKATDVSADVLS</sequence>
<feature type="region of interest" description="Disordered" evidence="10">
    <location>
        <begin position="120"/>
        <end position="139"/>
    </location>
</feature>
<dbReference type="PANTHER" id="PTHR21470:SF2">
    <property type="entry name" value="RAB6-INTERACTING GOLGIN"/>
    <property type="match status" value="1"/>
</dbReference>